<dbReference type="AlphaFoldDB" id="A0AAW0A7E1"/>
<organism evidence="1 2">
    <name type="scientific">Favolaschia claudopus</name>
    <dbReference type="NCBI Taxonomy" id="2862362"/>
    <lineage>
        <taxon>Eukaryota</taxon>
        <taxon>Fungi</taxon>
        <taxon>Dikarya</taxon>
        <taxon>Basidiomycota</taxon>
        <taxon>Agaricomycotina</taxon>
        <taxon>Agaricomycetes</taxon>
        <taxon>Agaricomycetidae</taxon>
        <taxon>Agaricales</taxon>
        <taxon>Marasmiineae</taxon>
        <taxon>Mycenaceae</taxon>
        <taxon>Favolaschia</taxon>
    </lineage>
</organism>
<proteinExistence type="predicted"/>
<protein>
    <submittedName>
        <fullName evidence="1">Uncharacterized protein</fullName>
    </submittedName>
</protein>
<keyword evidence="2" id="KW-1185">Reference proteome</keyword>
<evidence type="ECO:0000313" key="2">
    <source>
        <dbReference type="Proteomes" id="UP001362999"/>
    </source>
</evidence>
<evidence type="ECO:0000313" key="1">
    <source>
        <dbReference type="EMBL" id="KAK7001863.1"/>
    </source>
</evidence>
<comment type="caution">
    <text evidence="1">The sequence shown here is derived from an EMBL/GenBank/DDBJ whole genome shotgun (WGS) entry which is preliminary data.</text>
</comment>
<sequence>MTTETDDSSSGVEAVFADLDKHLVDEDADEEEGMGGVEEADDEEFPATLGDAEAYTGKKSPPSLMKGEIYSFALIKKALDNVAPAEEPATLNVVRDGGGEDFNIEDLL</sequence>
<accession>A0AAW0A7E1</accession>
<reference evidence="1 2" key="1">
    <citation type="journal article" date="2024" name="J Genomics">
        <title>Draft genome sequencing and assembly of Favolaschia claudopus CIRM-BRFM 2984 isolated from oak limbs.</title>
        <authorList>
            <person name="Navarro D."/>
            <person name="Drula E."/>
            <person name="Chaduli D."/>
            <person name="Cazenave R."/>
            <person name="Ahrendt S."/>
            <person name="Wang J."/>
            <person name="Lipzen A."/>
            <person name="Daum C."/>
            <person name="Barry K."/>
            <person name="Grigoriev I.V."/>
            <person name="Favel A."/>
            <person name="Rosso M.N."/>
            <person name="Martin F."/>
        </authorList>
    </citation>
    <scope>NUCLEOTIDE SEQUENCE [LARGE SCALE GENOMIC DNA]</scope>
    <source>
        <strain evidence="1 2">CIRM-BRFM 2984</strain>
    </source>
</reference>
<dbReference type="EMBL" id="JAWWNJ010000081">
    <property type="protein sequence ID" value="KAK7001863.1"/>
    <property type="molecule type" value="Genomic_DNA"/>
</dbReference>
<name>A0AAW0A7E1_9AGAR</name>
<dbReference type="Proteomes" id="UP001362999">
    <property type="component" value="Unassembled WGS sequence"/>
</dbReference>
<gene>
    <name evidence="1" type="ORF">R3P38DRAFT_3216217</name>
</gene>